<dbReference type="EMBL" id="JAXOFX010000010">
    <property type="protein sequence ID" value="MDZ5473084.1"/>
    <property type="molecule type" value="Genomic_DNA"/>
</dbReference>
<accession>A0ABU5J109</accession>
<sequence>MASIENFPQNLLDEHAEWHRNMRMDDFRAGDGLDFLQFHRDFLRKSLRWYRNQGLDTRLVQPWRAIPSDLKNHPRWGRELLEAENRIVNSPESFRSSDELGIYLQSTSLHDAVHVLGAEVYNDPDFSLIFLSPRSTYFYNWHGLIDQWYSNVEHL</sequence>
<organism evidence="1 2">
    <name type="scientific">Robertmurraya mangrovi</name>
    <dbReference type="NCBI Taxonomy" id="3098077"/>
    <lineage>
        <taxon>Bacteria</taxon>
        <taxon>Bacillati</taxon>
        <taxon>Bacillota</taxon>
        <taxon>Bacilli</taxon>
        <taxon>Bacillales</taxon>
        <taxon>Bacillaceae</taxon>
        <taxon>Robertmurraya</taxon>
    </lineage>
</organism>
<proteinExistence type="predicted"/>
<evidence type="ECO:0000313" key="2">
    <source>
        <dbReference type="Proteomes" id="UP001290455"/>
    </source>
</evidence>
<gene>
    <name evidence="1" type="ORF">SM124_15300</name>
</gene>
<reference evidence="1 2" key="1">
    <citation type="submission" date="2023-11" db="EMBL/GenBank/DDBJ databases">
        <title>Bacillus jintuensis, isolated from a mudflat on the Beibu Gulf coast.</title>
        <authorList>
            <person name="Li M."/>
        </authorList>
    </citation>
    <scope>NUCLEOTIDE SEQUENCE [LARGE SCALE GENOMIC DNA]</scope>
    <source>
        <strain evidence="1 2">31A1R</strain>
    </source>
</reference>
<protein>
    <recommendedName>
        <fullName evidence="3">Tyrosinase copper-binding domain-containing protein</fullName>
    </recommendedName>
</protein>
<evidence type="ECO:0000313" key="1">
    <source>
        <dbReference type="EMBL" id="MDZ5473084.1"/>
    </source>
</evidence>
<comment type="caution">
    <text evidence="1">The sequence shown here is derived from an EMBL/GenBank/DDBJ whole genome shotgun (WGS) entry which is preliminary data.</text>
</comment>
<name>A0ABU5J109_9BACI</name>
<dbReference type="RefSeq" id="WP_322447384.1">
    <property type="nucleotide sequence ID" value="NZ_JAXOFX010000010.1"/>
</dbReference>
<evidence type="ECO:0008006" key="3">
    <source>
        <dbReference type="Google" id="ProtNLM"/>
    </source>
</evidence>
<dbReference type="Proteomes" id="UP001290455">
    <property type="component" value="Unassembled WGS sequence"/>
</dbReference>
<keyword evidence="2" id="KW-1185">Reference proteome</keyword>